<accession>A0A0A9FNG9</accession>
<dbReference type="EMBL" id="GBRH01184064">
    <property type="protein sequence ID" value="JAE13832.1"/>
    <property type="molecule type" value="Transcribed_RNA"/>
</dbReference>
<name>A0A0A9FNG9_ARUDO</name>
<evidence type="ECO:0000313" key="1">
    <source>
        <dbReference type="EMBL" id="JAE13832.1"/>
    </source>
</evidence>
<reference evidence="1" key="2">
    <citation type="journal article" date="2015" name="Data Brief">
        <title>Shoot transcriptome of the giant reed, Arundo donax.</title>
        <authorList>
            <person name="Barrero R.A."/>
            <person name="Guerrero F.D."/>
            <person name="Moolhuijzen P."/>
            <person name="Goolsby J.A."/>
            <person name="Tidwell J."/>
            <person name="Bellgard S.E."/>
            <person name="Bellgard M.I."/>
        </authorList>
    </citation>
    <scope>NUCLEOTIDE SEQUENCE</scope>
    <source>
        <tissue evidence="1">Shoot tissue taken approximately 20 cm above the soil surface</tissue>
    </source>
</reference>
<proteinExistence type="predicted"/>
<sequence>MLCDEFIFIIRTQLHQIGPAS</sequence>
<organism evidence="1">
    <name type="scientific">Arundo donax</name>
    <name type="common">Giant reed</name>
    <name type="synonym">Donax arundinaceus</name>
    <dbReference type="NCBI Taxonomy" id="35708"/>
    <lineage>
        <taxon>Eukaryota</taxon>
        <taxon>Viridiplantae</taxon>
        <taxon>Streptophyta</taxon>
        <taxon>Embryophyta</taxon>
        <taxon>Tracheophyta</taxon>
        <taxon>Spermatophyta</taxon>
        <taxon>Magnoliopsida</taxon>
        <taxon>Liliopsida</taxon>
        <taxon>Poales</taxon>
        <taxon>Poaceae</taxon>
        <taxon>PACMAD clade</taxon>
        <taxon>Arundinoideae</taxon>
        <taxon>Arundineae</taxon>
        <taxon>Arundo</taxon>
    </lineage>
</organism>
<reference evidence="1" key="1">
    <citation type="submission" date="2014-09" db="EMBL/GenBank/DDBJ databases">
        <authorList>
            <person name="Magalhaes I.L.F."/>
            <person name="Oliveira U."/>
            <person name="Santos F.R."/>
            <person name="Vidigal T.H.D.A."/>
            <person name="Brescovit A.D."/>
            <person name="Santos A.J."/>
        </authorList>
    </citation>
    <scope>NUCLEOTIDE SEQUENCE</scope>
    <source>
        <tissue evidence="1">Shoot tissue taken approximately 20 cm above the soil surface</tissue>
    </source>
</reference>
<dbReference type="AlphaFoldDB" id="A0A0A9FNG9"/>
<protein>
    <submittedName>
        <fullName evidence="1">Uncharacterized protein</fullName>
    </submittedName>
</protein>